<accession>A0ACB8L4R2</accession>
<reference evidence="2" key="1">
    <citation type="journal article" date="2023" name="Hortic. Res.">
        <title>A chromosome-level phased genome enabling allele-level studies in sweet orange: a case study on citrus Huanglongbing tolerance.</title>
        <authorList>
            <person name="Wu B."/>
            <person name="Yu Q."/>
            <person name="Deng Z."/>
            <person name="Duan Y."/>
            <person name="Luo F."/>
            <person name="Gmitter F. Jr."/>
        </authorList>
    </citation>
    <scope>NUCLEOTIDE SEQUENCE [LARGE SCALE GENOMIC DNA]</scope>
    <source>
        <strain evidence="2">cv. Valencia</strain>
    </source>
</reference>
<name>A0ACB8L4R2_CITSI</name>
<keyword evidence="2" id="KW-1185">Reference proteome</keyword>
<sequence>MAEAKKQKHFVLVHGSNHGAWCWYKVKPQLEAAGYRVTALDLAATGINMKKIQDVHSFYEYNEPLLEFLASLSAGEKFFERIPSGEWLDTQFSVIDSSNPSRKTIFFGHSFLTLKLYQLSPPEDVELGKMLLRPGLVFVDELSKANKFSNEGYGSVTRVYVVCDEDICVPKEFQYWMIQNNPVDEVIEIKGVDHMPMLSKPQQLFDCLSHIAHKMYNLFKTFAFNAFLHKLLQKILLTVFTHPVFQSEAQEAMRRSCNITLLIAITCSHALRCNKSKGDASASSLPITPANDSDCITPTPWRNESSFYELVIRSLRRQQLERQKADQDANSEVSDLNHFDGTSNRRQSRPL</sequence>
<dbReference type="EMBL" id="CM039173">
    <property type="protein sequence ID" value="KAH9768438.1"/>
    <property type="molecule type" value="Genomic_DNA"/>
</dbReference>
<evidence type="ECO:0000313" key="2">
    <source>
        <dbReference type="Proteomes" id="UP000829398"/>
    </source>
</evidence>
<organism evidence="1 2">
    <name type="scientific">Citrus sinensis</name>
    <name type="common">Sweet orange</name>
    <name type="synonym">Citrus aurantium var. sinensis</name>
    <dbReference type="NCBI Taxonomy" id="2711"/>
    <lineage>
        <taxon>Eukaryota</taxon>
        <taxon>Viridiplantae</taxon>
        <taxon>Streptophyta</taxon>
        <taxon>Embryophyta</taxon>
        <taxon>Tracheophyta</taxon>
        <taxon>Spermatophyta</taxon>
        <taxon>Magnoliopsida</taxon>
        <taxon>eudicotyledons</taxon>
        <taxon>Gunneridae</taxon>
        <taxon>Pentapetalae</taxon>
        <taxon>rosids</taxon>
        <taxon>malvids</taxon>
        <taxon>Sapindales</taxon>
        <taxon>Rutaceae</taxon>
        <taxon>Aurantioideae</taxon>
        <taxon>Citrus</taxon>
    </lineage>
</organism>
<protein>
    <submittedName>
        <fullName evidence="1">Methylesterase 1</fullName>
    </submittedName>
</protein>
<gene>
    <name evidence="1" type="ORF">KPL71_011603</name>
</gene>
<evidence type="ECO:0000313" key="1">
    <source>
        <dbReference type="EMBL" id="KAH9768438.1"/>
    </source>
</evidence>
<comment type="caution">
    <text evidence="1">The sequence shown here is derived from an EMBL/GenBank/DDBJ whole genome shotgun (WGS) entry which is preliminary data.</text>
</comment>
<proteinExistence type="predicted"/>
<dbReference type="Proteomes" id="UP000829398">
    <property type="component" value="Chromosome 4"/>
</dbReference>